<reference evidence="2 3" key="1">
    <citation type="journal article" date="2017" name="Mol. Plant">
        <title>The Genome of Medicinal Plant Macleaya cordata Provides New Insights into Benzylisoquinoline Alkaloids Metabolism.</title>
        <authorList>
            <person name="Liu X."/>
            <person name="Liu Y."/>
            <person name="Huang P."/>
            <person name="Ma Y."/>
            <person name="Qing Z."/>
            <person name="Tang Q."/>
            <person name="Cao H."/>
            <person name="Cheng P."/>
            <person name="Zheng Y."/>
            <person name="Yuan Z."/>
            <person name="Zhou Y."/>
            <person name="Liu J."/>
            <person name="Tang Z."/>
            <person name="Zhuo Y."/>
            <person name="Zhang Y."/>
            <person name="Yu L."/>
            <person name="Huang J."/>
            <person name="Yang P."/>
            <person name="Peng Q."/>
            <person name="Zhang J."/>
            <person name="Jiang W."/>
            <person name="Zhang Z."/>
            <person name="Lin K."/>
            <person name="Ro D.K."/>
            <person name="Chen X."/>
            <person name="Xiong X."/>
            <person name="Shang Y."/>
            <person name="Huang S."/>
            <person name="Zeng J."/>
        </authorList>
    </citation>
    <scope>NUCLEOTIDE SEQUENCE [LARGE SCALE GENOMIC DNA]</scope>
    <source>
        <strain evidence="3">cv. BLH2017</strain>
        <tissue evidence="2">Root</tissue>
    </source>
</reference>
<dbReference type="STRING" id="56857.A0A200QW30"/>
<organism evidence="2 3">
    <name type="scientific">Macleaya cordata</name>
    <name type="common">Five-seeded plume-poppy</name>
    <name type="synonym">Bocconia cordata</name>
    <dbReference type="NCBI Taxonomy" id="56857"/>
    <lineage>
        <taxon>Eukaryota</taxon>
        <taxon>Viridiplantae</taxon>
        <taxon>Streptophyta</taxon>
        <taxon>Embryophyta</taxon>
        <taxon>Tracheophyta</taxon>
        <taxon>Spermatophyta</taxon>
        <taxon>Magnoliopsida</taxon>
        <taxon>Ranunculales</taxon>
        <taxon>Papaveraceae</taxon>
        <taxon>Papaveroideae</taxon>
        <taxon>Macleaya</taxon>
    </lineage>
</organism>
<evidence type="ECO:0000256" key="1">
    <source>
        <dbReference type="SAM" id="MobiDB-lite"/>
    </source>
</evidence>
<name>A0A200QW30_MACCD</name>
<evidence type="ECO:0000313" key="3">
    <source>
        <dbReference type="Proteomes" id="UP000195402"/>
    </source>
</evidence>
<evidence type="ECO:0000313" key="2">
    <source>
        <dbReference type="EMBL" id="OVA14673.1"/>
    </source>
</evidence>
<feature type="region of interest" description="Disordered" evidence="1">
    <location>
        <begin position="1"/>
        <end position="52"/>
    </location>
</feature>
<proteinExistence type="predicted"/>
<keyword evidence="3" id="KW-1185">Reference proteome</keyword>
<dbReference type="EMBL" id="MVGT01001026">
    <property type="protein sequence ID" value="OVA14673.1"/>
    <property type="molecule type" value="Genomic_DNA"/>
</dbReference>
<gene>
    <name evidence="2" type="ORF">BVC80_1817g12</name>
</gene>
<sequence length="94" mass="10321">MAVTPTSPSKPISKKKNNEKKKEKKISDSVQPLESSDPLPPPPTCSSPAKRTKCPGVCVIGGRIYDFENGKTCHQVWWKGRRGRSVKGLALSQM</sequence>
<accession>A0A200QW30</accession>
<dbReference type="OMA" id="PAKRTKC"/>
<dbReference type="InParanoid" id="A0A200QW30"/>
<protein>
    <submittedName>
        <fullName evidence="2">Uncharacterized protein</fullName>
    </submittedName>
</protein>
<dbReference type="AlphaFoldDB" id="A0A200QW30"/>
<dbReference type="Proteomes" id="UP000195402">
    <property type="component" value="Unassembled WGS sequence"/>
</dbReference>
<feature type="compositionally biased region" description="Basic residues" evidence="1">
    <location>
        <begin position="12"/>
        <end position="24"/>
    </location>
</feature>
<dbReference type="OrthoDB" id="514596at2759"/>
<comment type="caution">
    <text evidence="2">The sequence shown here is derived from an EMBL/GenBank/DDBJ whole genome shotgun (WGS) entry which is preliminary data.</text>
</comment>